<name>A0A4V2DCK3_9SPHI</name>
<dbReference type="PROSITE" id="PS51257">
    <property type="entry name" value="PROKAR_LIPOPROTEIN"/>
    <property type="match status" value="1"/>
</dbReference>
<evidence type="ECO:0000256" key="1">
    <source>
        <dbReference type="ARBA" id="ARBA00004442"/>
    </source>
</evidence>
<protein>
    <submittedName>
        <fullName evidence="7">RagB/SusD family nutrient uptake outer membrane protein</fullName>
    </submittedName>
</protein>
<evidence type="ECO:0000256" key="3">
    <source>
        <dbReference type="ARBA" id="ARBA00022729"/>
    </source>
</evidence>
<dbReference type="Gene3D" id="1.25.40.390">
    <property type="match status" value="1"/>
</dbReference>
<dbReference type="GO" id="GO:0009279">
    <property type="term" value="C:cell outer membrane"/>
    <property type="evidence" value="ECO:0007669"/>
    <property type="project" value="UniProtKB-SubCell"/>
</dbReference>
<dbReference type="Proteomes" id="UP000292855">
    <property type="component" value="Unassembled WGS sequence"/>
</dbReference>
<sequence>MMIMKRNHTLKYFAVILVGLLFGMASCELDAPLENQQIVEGTDYTQSQNMVLLLRGAYNELYGMQWETFPLISVRGDDIDIGGLGDQPVLAQVDSFRYDRNFWGFNSTWLNLYSDLIYWRGAIEEIQKYQEAGANATTAQQHIAEIKVMEGYELLQLARMWGSILIPQSSQPSALFNVELSTFEEVMQHISVQMDEAIPLLPNVRPDQRSDIRGGVTRYTALAIKAMANLELKNFPAVAEATGQIISSNLFSLEPDYYQLFKLPGKLNSENLLEFQYSDYGTSSGTSNKFNWDFYGPGSWTPARSGSSGGWGFWEPSQKYIKFMLDRGERLRLETTVLFTPRGIEALRSDPNYATLPSWISNTTREGDVFNNHARYRFLSGKHYFPSTQLTPGRTAYGENKNLIGIRYAEVLLMHAEALTSGASSTAMTATAAVNMVRDRANMGALSNVTLDDVLNEKMAEFAGEWGIRFYDLIRHDKTADLSYGGRTYNTSNGRFYPYPLEQQGILPQLQTED</sequence>
<dbReference type="EMBL" id="SGIT01000001">
    <property type="protein sequence ID" value="RZF61788.1"/>
    <property type="molecule type" value="Genomic_DNA"/>
</dbReference>
<keyword evidence="8" id="KW-1185">Reference proteome</keyword>
<feature type="domain" description="RagB/SusD" evidence="6">
    <location>
        <begin position="304"/>
        <end position="491"/>
    </location>
</feature>
<evidence type="ECO:0000259" key="6">
    <source>
        <dbReference type="Pfam" id="PF07980"/>
    </source>
</evidence>
<keyword evidence="5" id="KW-0998">Cell outer membrane</keyword>
<gene>
    <name evidence="7" type="ORF">EWE74_02850</name>
</gene>
<evidence type="ECO:0000313" key="7">
    <source>
        <dbReference type="EMBL" id="RZF61788.1"/>
    </source>
</evidence>
<evidence type="ECO:0000313" key="8">
    <source>
        <dbReference type="Proteomes" id="UP000292855"/>
    </source>
</evidence>
<dbReference type="InterPro" id="IPR012944">
    <property type="entry name" value="SusD_RagB_dom"/>
</dbReference>
<dbReference type="OrthoDB" id="617686at2"/>
<dbReference type="Pfam" id="PF07980">
    <property type="entry name" value="SusD_RagB"/>
    <property type="match status" value="1"/>
</dbReference>
<keyword evidence="4" id="KW-0472">Membrane</keyword>
<proteinExistence type="inferred from homology"/>
<comment type="subcellular location">
    <subcellularLocation>
        <location evidence="1">Cell outer membrane</location>
    </subcellularLocation>
</comment>
<comment type="similarity">
    <text evidence="2">Belongs to the SusD family.</text>
</comment>
<evidence type="ECO:0000256" key="4">
    <source>
        <dbReference type="ARBA" id="ARBA00023136"/>
    </source>
</evidence>
<organism evidence="7 8">
    <name type="scientific">Sphingobacterium corticibacterium</name>
    <dbReference type="NCBI Taxonomy" id="2484746"/>
    <lineage>
        <taxon>Bacteria</taxon>
        <taxon>Pseudomonadati</taxon>
        <taxon>Bacteroidota</taxon>
        <taxon>Sphingobacteriia</taxon>
        <taxon>Sphingobacteriales</taxon>
        <taxon>Sphingobacteriaceae</taxon>
        <taxon>Sphingobacterium</taxon>
    </lineage>
</organism>
<keyword evidence="3" id="KW-0732">Signal</keyword>
<evidence type="ECO:0000256" key="2">
    <source>
        <dbReference type="ARBA" id="ARBA00006275"/>
    </source>
</evidence>
<dbReference type="AlphaFoldDB" id="A0A4V2DCK3"/>
<accession>A0A4V2DCK3</accession>
<evidence type="ECO:0000256" key="5">
    <source>
        <dbReference type="ARBA" id="ARBA00023237"/>
    </source>
</evidence>
<reference evidence="7 8" key="1">
    <citation type="submission" date="2019-02" db="EMBL/GenBank/DDBJ databases">
        <authorList>
            <person name="Li Y."/>
        </authorList>
    </citation>
    <scope>NUCLEOTIDE SEQUENCE [LARGE SCALE GENOMIC DNA]</scope>
    <source>
        <strain evidence="7 8">30C10-4-7</strain>
    </source>
</reference>
<comment type="caution">
    <text evidence="7">The sequence shown here is derived from an EMBL/GenBank/DDBJ whole genome shotgun (WGS) entry which is preliminary data.</text>
</comment>
<dbReference type="SUPFAM" id="SSF48452">
    <property type="entry name" value="TPR-like"/>
    <property type="match status" value="1"/>
</dbReference>
<dbReference type="InterPro" id="IPR011990">
    <property type="entry name" value="TPR-like_helical_dom_sf"/>
</dbReference>